<dbReference type="EMBL" id="CP165734">
    <property type="protein sequence ID" value="XDV61161.1"/>
    <property type="molecule type" value="Genomic_DNA"/>
</dbReference>
<dbReference type="RefSeq" id="WP_369726500.1">
    <property type="nucleotide sequence ID" value="NZ_CP165734.1"/>
</dbReference>
<protein>
    <submittedName>
        <fullName evidence="1">ERF family protein</fullName>
    </submittedName>
</protein>
<name>A0AB39XWE5_9BRAD</name>
<dbReference type="Pfam" id="PF04404">
    <property type="entry name" value="ERF"/>
    <property type="match status" value="1"/>
</dbReference>
<organism evidence="1">
    <name type="scientific">Bradyrhizobium sp. LLZ17</name>
    <dbReference type="NCBI Taxonomy" id="3239388"/>
    <lineage>
        <taxon>Bacteria</taxon>
        <taxon>Pseudomonadati</taxon>
        <taxon>Pseudomonadota</taxon>
        <taxon>Alphaproteobacteria</taxon>
        <taxon>Hyphomicrobiales</taxon>
        <taxon>Nitrobacteraceae</taxon>
        <taxon>Bradyrhizobium</taxon>
    </lineage>
</organism>
<dbReference type="AlphaFoldDB" id="A0AB39XWE5"/>
<reference evidence="1" key="1">
    <citation type="submission" date="2024-08" db="EMBL/GenBank/DDBJ databases">
        <authorList>
            <person name="Chaddad Z."/>
            <person name="Lamrabet M."/>
            <person name="Bouhnik O."/>
            <person name="Alami S."/>
            <person name="Wipf D."/>
            <person name="Courty P.E."/>
            <person name="Missbah El Idrissi M."/>
        </authorList>
    </citation>
    <scope>NUCLEOTIDE SEQUENCE</scope>
    <source>
        <strain evidence="1">LLZ17</strain>
    </source>
</reference>
<sequence length="61" mass="6474">MSSDWPVCALKDVEAPHRMGAAATYARRYALFALVGITGDDDLDGPDVVERPAGRGAATRL</sequence>
<evidence type="ECO:0000313" key="1">
    <source>
        <dbReference type="EMBL" id="XDV61161.1"/>
    </source>
</evidence>
<accession>A0AB39XWE5</accession>
<gene>
    <name evidence="1" type="ORF">AB8Z38_15615</name>
</gene>
<proteinExistence type="predicted"/>
<dbReference type="InterPro" id="IPR007499">
    <property type="entry name" value="ERF_bacteria_virus"/>
</dbReference>